<keyword evidence="3" id="KW-1185">Reference proteome</keyword>
<keyword evidence="1" id="KW-0812">Transmembrane</keyword>
<organism evidence="2 3">
    <name type="scientific">Zobellia uliginosa</name>
    <dbReference type="NCBI Taxonomy" id="143224"/>
    <lineage>
        <taxon>Bacteria</taxon>
        <taxon>Pseudomonadati</taxon>
        <taxon>Bacteroidota</taxon>
        <taxon>Flavobacteriia</taxon>
        <taxon>Flavobacteriales</taxon>
        <taxon>Flavobacteriaceae</taxon>
        <taxon>Zobellia</taxon>
    </lineage>
</organism>
<name>A0ABY1L0W1_9FLAO</name>
<dbReference type="EMBL" id="FTOB01000004">
    <property type="protein sequence ID" value="SIS86022.1"/>
    <property type="molecule type" value="Genomic_DNA"/>
</dbReference>
<keyword evidence="1" id="KW-1133">Transmembrane helix</keyword>
<keyword evidence="1" id="KW-0472">Membrane</keyword>
<accession>A0ABY1L0W1</accession>
<protein>
    <recommendedName>
        <fullName evidence="4">Isochorismatase family protein</fullName>
    </recommendedName>
</protein>
<evidence type="ECO:0000313" key="2">
    <source>
        <dbReference type="EMBL" id="SIS86022.1"/>
    </source>
</evidence>
<dbReference type="Proteomes" id="UP000185728">
    <property type="component" value="Unassembled WGS sequence"/>
</dbReference>
<evidence type="ECO:0000256" key="1">
    <source>
        <dbReference type="SAM" id="Phobius"/>
    </source>
</evidence>
<evidence type="ECO:0000313" key="3">
    <source>
        <dbReference type="Proteomes" id="UP000185728"/>
    </source>
</evidence>
<comment type="caution">
    <text evidence="2">The sequence shown here is derived from an EMBL/GenBank/DDBJ whole genome shotgun (WGS) entry which is preliminary data.</text>
</comment>
<sequence>MSSFLTNKLDKKIIYLESNTFLFLFIDFQSAIFR</sequence>
<proteinExistence type="predicted"/>
<gene>
    <name evidence="2" type="ORF">SAMN05421766_104439</name>
</gene>
<feature type="transmembrane region" description="Helical" evidence="1">
    <location>
        <begin position="13"/>
        <end position="33"/>
    </location>
</feature>
<reference evidence="2 3" key="1">
    <citation type="submission" date="2017-01" db="EMBL/GenBank/DDBJ databases">
        <authorList>
            <person name="Varghese N."/>
            <person name="Submissions S."/>
        </authorList>
    </citation>
    <scope>NUCLEOTIDE SEQUENCE [LARGE SCALE GENOMIC DNA]</scope>
    <source>
        <strain evidence="2 3">DSM 2061</strain>
    </source>
</reference>
<evidence type="ECO:0008006" key="4">
    <source>
        <dbReference type="Google" id="ProtNLM"/>
    </source>
</evidence>